<feature type="compositionally biased region" description="Gly residues" evidence="1">
    <location>
        <begin position="49"/>
        <end position="75"/>
    </location>
</feature>
<dbReference type="RefSeq" id="WP_201854500.1">
    <property type="nucleotide sequence ID" value="NZ_JAERRG010000014.1"/>
</dbReference>
<organism evidence="3 4">
    <name type="scientific">Streptomyces endocoffeicus</name>
    <dbReference type="NCBI Taxonomy" id="2898945"/>
    <lineage>
        <taxon>Bacteria</taxon>
        <taxon>Bacillati</taxon>
        <taxon>Actinomycetota</taxon>
        <taxon>Actinomycetes</taxon>
        <taxon>Kitasatosporales</taxon>
        <taxon>Streptomycetaceae</taxon>
        <taxon>Streptomyces</taxon>
    </lineage>
</organism>
<evidence type="ECO:0000313" key="3">
    <source>
        <dbReference type="EMBL" id="MBL1116603.1"/>
    </source>
</evidence>
<accession>A0ABS1PW05</accession>
<reference evidence="3 4" key="1">
    <citation type="submission" date="2021-01" db="EMBL/GenBank/DDBJ databases">
        <title>WGS of actinomycetes isolated from Thailand.</title>
        <authorList>
            <person name="Thawai C."/>
        </authorList>
    </citation>
    <scope>NUCLEOTIDE SEQUENCE [LARGE SCALE GENOMIC DNA]</scope>
    <source>
        <strain evidence="3 4">CA3R110</strain>
    </source>
</reference>
<feature type="region of interest" description="Disordered" evidence="1">
    <location>
        <begin position="168"/>
        <end position="208"/>
    </location>
</feature>
<evidence type="ECO:0000313" key="4">
    <source>
        <dbReference type="Proteomes" id="UP000621510"/>
    </source>
</evidence>
<protein>
    <recommendedName>
        <fullName evidence="5">Lipoprotein</fullName>
    </recommendedName>
</protein>
<gene>
    <name evidence="3" type="ORF">JK364_30055</name>
</gene>
<evidence type="ECO:0000256" key="2">
    <source>
        <dbReference type="SAM" id="SignalP"/>
    </source>
</evidence>
<feature type="region of interest" description="Disordered" evidence="1">
    <location>
        <begin position="35"/>
        <end position="76"/>
    </location>
</feature>
<comment type="caution">
    <text evidence="3">The sequence shown here is derived from an EMBL/GenBank/DDBJ whole genome shotgun (WGS) entry which is preliminary data.</text>
</comment>
<proteinExistence type="predicted"/>
<keyword evidence="4" id="KW-1185">Reference proteome</keyword>
<name>A0ABS1PW05_9ACTN</name>
<evidence type="ECO:0008006" key="5">
    <source>
        <dbReference type="Google" id="ProtNLM"/>
    </source>
</evidence>
<feature type="signal peptide" evidence="2">
    <location>
        <begin position="1"/>
        <end position="19"/>
    </location>
</feature>
<dbReference type="EMBL" id="JAERRG010000014">
    <property type="protein sequence ID" value="MBL1116603.1"/>
    <property type="molecule type" value="Genomic_DNA"/>
</dbReference>
<feature type="chain" id="PRO_5046502288" description="Lipoprotein" evidence="2">
    <location>
        <begin position="20"/>
        <end position="222"/>
    </location>
</feature>
<dbReference type="PROSITE" id="PS51257">
    <property type="entry name" value="PROKAR_LIPOPROTEIN"/>
    <property type="match status" value="1"/>
</dbReference>
<sequence length="222" mass="22940">MTRHTTSRASFRRTLAALAALPVLTLAVGCGGDGDSARVEGVASAPGENTGGSGGSDDSGGSGGSSKDTGGGSGKGKSAFYDAQMDYVRCMRAKGGAKDFPDPKLSGYLDWDKINQLEDPSGTGEVTKGGKDGACADELRKAMTLEPERDAQKDYESMLAHATCMRDHGVSEFQNPTMSAGNAVPGGEPDPTDPHIDPDSSVYKQAREACEGKLLDGLDGMQ</sequence>
<evidence type="ECO:0000256" key="1">
    <source>
        <dbReference type="SAM" id="MobiDB-lite"/>
    </source>
</evidence>
<keyword evidence="2" id="KW-0732">Signal</keyword>
<dbReference type="Proteomes" id="UP000621510">
    <property type="component" value="Unassembled WGS sequence"/>
</dbReference>